<reference evidence="3" key="1">
    <citation type="journal article" date="2012" name="Nat. Genet.">
        <title>Lifestyle transitions in plant pathogenic Colletotrichum fungi deciphered by genome and transcriptome analyses.</title>
        <authorList>
            <person name="O'Connell R.J."/>
            <person name="Thon M.R."/>
            <person name="Hacquard S."/>
            <person name="Amyotte S.G."/>
            <person name="Kleemann J."/>
            <person name="Torres M.F."/>
            <person name="Damm U."/>
            <person name="Buiate E.A."/>
            <person name="Epstein L."/>
            <person name="Alkan N."/>
            <person name="Altmueller J."/>
            <person name="Alvarado-Balderrama L."/>
            <person name="Bauser C.A."/>
            <person name="Becker C."/>
            <person name="Birren B.W."/>
            <person name="Chen Z."/>
            <person name="Choi J."/>
            <person name="Crouch J.A."/>
            <person name="Duvick J.P."/>
            <person name="Farman M.A."/>
            <person name="Gan P."/>
            <person name="Heiman D."/>
            <person name="Henrissat B."/>
            <person name="Howard R.J."/>
            <person name="Kabbage M."/>
            <person name="Koch C."/>
            <person name="Kracher B."/>
            <person name="Kubo Y."/>
            <person name="Law A.D."/>
            <person name="Lebrun M.-H."/>
            <person name="Lee Y.-H."/>
            <person name="Miyara I."/>
            <person name="Moore N."/>
            <person name="Neumann U."/>
            <person name="Nordstroem K."/>
            <person name="Panaccione D.G."/>
            <person name="Panstruga R."/>
            <person name="Place M."/>
            <person name="Proctor R.H."/>
            <person name="Prusky D."/>
            <person name="Rech G."/>
            <person name="Reinhardt R."/>
            <person name="Rollins J.A."/>
            <person name="Rounsley S."/>
            <person name="Schardl C.L."/>
            <person name="Schwartz D.C."/>
            <person name="Shenoy N."/>
            <person name="Shirasu K."/>
            <person name="Sikhakolli U.R."/>
            <person name="Stueber K."/>
            <person name="Sukno S.A."/>
            <person name="Sweigard J.A."/>
            <person name="Takano Y."/>
            <person name="Takahara H."/>
            <person name="Trail F."/>
            <person name="van der Does H.C."/>
            <person name="Voll L.M."/>
            <person name="Will I."/>
            <person name="Young S."/>
            <person name="Zeng Q."/>
            <person name="Zhang J."/>
            <person name="Zhou S."/>
            <person name="Dickman M.B."/>
            <person name="Schulze-Lefert P."/>
            <person name="Ver Loren van Themaat E."/>
            <person name="Ma L.-J."/>
            <person name="Vaillancourt L.J."/>
        </authorList>
    </citation>
    <scope>NUCLEOTIDE SEQUENCE [LARGE SCALE GENOMIC DNA]</scope>
    <source>
        <strain evidence="3">M1.001 / M2 / FGSC 10212</strain>
    </source>
</reference>
<accession>E3R169</accession>
<dbReference type="Proteomes" id="UP000008782">
    <property type="component" value="Unassembled WGS sequence"/>
</dbReference>
<name>E3R169_COLGM</name>
<evidence type="ECO:0000256" key="1">
    <source>
        <dbReference type="SAM" id="SignalP"/>
    </source>
</evidence>
<protein>
    <submittedName>
        <fullName evidence="2">NUDIX domain-containing protein</fullName>
    </submittedName>
</protein>
<gene>
    <name evidence="2" type="ORF">GLRG_12003</name>
</gene>
<dbReference type="GeneID" id="24417366"/>
<dbReference type="HOGENOM" id="CLU_1184937_0_0_1"/>
<organism evidence="3">
    <name type="scientific">Colletotrichum graminicola (strain M1.001 / M2 / FGSC 10212)</name>
    <name type="common">Maize anthracnose fungus</name>
    <name type="synonym">Glomerella graminicola</name>
    <dbReference type="NCBI Taxonomy" id="645133"/>
    <lineage>
        <taxon>Eukaryota</taxon>
        <taxon>Fungi</taxon>
        <taxon>Dikarya</taxon>
        <taxon>Ascomycota</taxon>
        <taxon>Pezizomycotina</taxon>
        <taxon>Sordariomycetes</taxon>
        <taxon>Hypocreomycetidae</taxon>
        <taxon>Glomerellales</taxon>
        <taxon>Glomerellaceae</taxon>
        <taxon>Colletotrichum</taxon>
        <taxon>Colletotrichum graminicola species complex</taxon>
    </lineage>
</organism>
<evidence type="ECO:0000313" key="2">
    <source>
        <dbReference type="EMBL" id="EFQ36857.1"/>
    </source>
</evidence>
<feature type="chain" id="PRO_5003181147" evidence="1">
    <location>
        <begin position="22"/>
        <end position="198"/>
    </location>
</feature>
<dbReference type="STRING" id="645133.E3R169"/>
<dbReference type="eggNOG" id="ENOG502T67V">
    <property type="taxonomic scope" value="Eukaryota"/>
</dbReference>
<dbReference type="SUPFAM" id="SSF55811">
    <property type="entry name" value="Nudix"/>
    <property type="match status" value="1"/>
</dbReference>
<dbReference type="OrthoDB" id="4823621at2759"/>
<proteinExistence type="predicted"/>
<feature type="signal peptide" evidence="1">
    <location>
        <begin position="1"/>
        <end position="21"/>
    </location>
</feature>
<dbReference type="AlphaFoldDB" id="E3R169"/>
<keyword evidence="1" id="KW-0732">Signal</keyword>
<keyword evidence="3" id="KW-1185">Reference proteome</keyword>
<dbReference type="InterPro" id="IPR015797">
    <property type="entry name" value="NUDIX_hydrolase-like_dom_sf"/>
</dbReference>
<dbReference type="EMBL" id="GG697713">
    <property type="protein sequence ID" value="EFQ36857.1"/>
    <property type="molecule type" value="Genomic_DNA"/>
</dbReference>
<sequence>MYSTTYAILFLVGLCRVLVGAQPLDVLAPREYKDWTNFKDINPWSLPEHYVKGTGDKAGSVYLGHERIRCGVVAFDGSTGIWMIPANNNFETVGYILPRGGYDIEKDKDMGDCVLREALEEGGLVISRSSLKPLGLSKGGSVFWFKGTVTKTVTPTEVRAHPPKLFSLTNAPKELQKPLKSPQKKEDMRMAFSVAERL</sequence>
<evidence type="ECO:0000313" key="3">
    <source>
        <dbReference type="Proteomes" id="UP000008782"/>
    </source>
</evidence>
<dbReference type="RefSeq" id="XP_008100877.1">
    <property type="nucleotide sequence ID" value="XM_008102686.1"/>
</dbReference>
<dbReference type="VEuPathDB" id="FungiDB:GLRG_12003"/>